<evidence type="ECO:0000256" key="5">
    <source>
        <dbReference type="ARBA" id="ARBA00022839"/>
    </source>
</evidence>
<dbReference type="GO" id="GO:0008296">
    <property type="term" value="F:3'-5'-DNA exonuclease activity"/>
    <property type="evidence" value="ECO:0007669"/>
    <property type="project" value="TreeGrafter"/>
</dbReference>
<dbReference type="SMART" id="SM00479">
    <property type="entry name" value="EXOIII"/>
    <property type="match status" value="1"/>
</dbReference>
<dbReference type="GO" id="GO:0005737">
    <property type="term" value="C:cytoplasm"/>
    <property type="evidence" value="ECO:0007669"/>
    <property type="project" value="TreeGrafter"/>
</dbReference>
<accession>A0AA88L7U9</accession>
<keyword evidence="2" id="KW-0540">Nuclease</keyword>
<evidence type="ECO:0000256" key="7">
    <source>
        <dbReference type="ARBA" id="ARBA00025769"/>
    </source>
</evidence>
<evidence type="ECO:0000256" key="3">
    <source>
        <dbReference type="ARBA" id="ARBA00022723"/>
    </source>
</evidence>
<evidence type="ECO:0000256" key="2">
    <source>
        <dbReference type="ARBA" id="ARBA00022722"/>
    </source>
</evidence>
<dbReference type="SUPFAM" id="SSF53098">
    <property type="entry name" value="Ribonuclease H-like"/>
    <property type="match status" value="1"/>
</dbReference>
<reference evidence="10" key="1">
    <citation type="submission" date="2023-07" db="EMBL/GenBank/DDBJ databases">
        <title>Chromosome-level genome assembly of Artemia franciscana.</title>
        <authorList>
            <person name="Jo E."/>
        </authorList>
    </citation>
    <scope>NUCLEOTIDE SEQUENCE</scope>
    <source>
        <tissue evidence="10">Whole body</tissue>
    </source>
</reference>
<dbReference type="InterPro" id="IPR012337">
    <property type="entry name" value="RNaseH-like_sf"/>
</dbReference>
<evidence type="ECO:0000259" key="9">
    <source>
        <dbReference type="SMART" id="SM00479"/>
    </source>
</evidence>
<keyword evidence="4" id="KW-0378">Hydrolase</keyword>
<feature type="compositionally biased region" description="Acidic residues" evidence="8">
    <location>
        <begin position="661"/>
        <end position="670"/>
    </location>
</feature>
<dbReference type="PANTHER" id="PTHR13058:SF19">
    <property type="entry name" value="LD40940P"/>
    <property type="match status" value="1"/>
</dbReference>
<dbReference type="InterPro" id="IPR036397">
    <property type="entry name" value="RNaseH_sf"/>
</dbReference>
<dbReference type="AlphaFoldDB" id="A0AA88L7U9"/>
<keyword evidence="3" id="KW-0479">Metal-binding</keyword>
<dbReference type="GO" id="GO:0046872">
    <property type="term" value="F:metal ion binding"/>
    <property type="evidence" value="ECO:0007669"/>
    <property type="project" value="UniProtKB-KW"/>
</dbReference>
<feature type="domain" description="Exonuclease" evidence="9">
    <location>
        <begin position="23"/>
        <end position="324"/>
    </location>
</feature>
<comment type="cofactor">
    <cofactor evidence="1">
        <name>Mg(2+)</name>
        <dbReference type="ChEBI" id="CHEBI:18420"/>
    </cofactor>
</comment>
<evidence type="ECO:0000256" key="6">
    <source>
        <dbReference type="ARBA" id="ARBA00022842"/>
    </source>
</evidence>
<feature type="compositionally biased region" description="Polar residues" evidence="8">
    <location>
        <begin position="219"/>
        <end position="232"/>
    </location>
</feature>
<dbReference type="EMBL" id="JAVRJZ010000007">
    <property type="protein sequence ID" value="KAK2720177.1"/>
    <property type="molecule type" value="Genomic_DNA"/>
</dbReference>
<organism evidence="10 11">
    <name type="scientific">Artemia franciscana</name>
    <name type="common">Brine shrimp</name>
    <name type="synonym">Artemia sanfranciscana</name>
    <dbReference type="NCBI Taxonomy" id="6661"/>
    <lineage>
        <taxon>Eukaryota</taxon>
        <taxon>Metazoa</taxon>
        <taxon>Ecdysozoa</taxon>
        <taxon>Arthropoda</taxon>
        <taxon>Crustacea</taxon>
        <taxon>Branchiopoda</taxon>
        <taxon>Anostraca</taxon>
        <taxon>Artemiidae</taxon>
        <taxon>Artemia</taxon>
    </lineage>
</organism>
<comment type="similarity">
    <text evidence="7">Belongs to the exonuclease superfamily. TREX family.</text>
</comment>
<evidence type="ECO:0000313" key="11">
    <source>
        <dbReference type="Proteomes" id="UP001187531"/>
    </source>
</evidence>
<sequence>MAFGMNRYTASLDVQEPVNQIKTFVFFDLETTGLRDPVRITEVCFVAVTRDILMDRIKKFEEVKATNAPSHKLLEVANPRVLSKLSVCMNPLKNIDIKAVEMTGLSNIELEHLSPFDGPTFNAIYQFLNQFERPFCPIAHNGDRFDFPILKGHLNMNEKALVGGALCCDSMTGLRMVTGLNGQNKNIFPVAGTLQQLEIATTAEVSFNNNLEFTKEAVPSSSSKDVPTSPRVTRSKGLQKVQDEQPVPKLERVSTPPKTSFHRKFEEKRLAEAEKTPRTQLAESVCQLHLMKENHEISVSEWNASTDVKEELLLVDTVEKADEFIGRAELLRKANTNLQQSESTISEVDRKACANTTVECTTPKRNRNSVCTYRFVSPKSKIDTAIENPIVNDSAQSIGTETSSRSVTANDTFSNVLIDVKTDGFNFAKKHDNPTAPVGDPLAKEPDQSYKTPKCTTPNGSRVRTFKFDSPKSRKQLHFENSGATNSGTPTKGADSLLKDIKAVETSGSGKLNIAQDTSGTLNCDLNKMTRKRLQDIDSEGNRGAQGFQENHKKPKSSKLCDFYHFYFKDSIPSAHEAESDVMALVAVTIAAGQDFVDWMDKNAADINFDFGDEELELRIAADDETKATIESSDEMAMEDEFEGIGKRSMDLAESAIIEAASEEDDDDDDLTVRNPFPEAFLENSKDNEELKNVKG</sequence>
<evidence type="ECO:0000256" key="4">
    <source>
        <dbReference type="ARBA" id="ARBA00022801"/>
    </source>
</evidence>
<dbReference type="GO" id="GO:0006308">
    <property type="term" value="P:DNA catabolic process"/>
    <property type="evidence" value="ECO:0007669"/>
    <property type="project" value="TreeGrafter"/>
</dbReference>
<comment type="caution">
    <text evidence="10">The sequence shown here is derived from an EMBL/GenBank/DDBJ whole genome shotgun (WGS) entry which is preliminary data.</text>
</comment>
<feature type="compositionally biased region" description="Basic and acidic residues" evidence="8">
    <location>
        <begin position="684"/>
        <end position="696"/>
    </location>
</feature>
<dbReference type="Proteomes" id="UP001187531">
    <property type="component" value="Unassembled WGS sequence"/>
</dbReference>
<feature type="compositionally biased region" description="Polar residues" evidence="8">
    <location>
        <begin position="449"/>
        <end position="462"/>
    </location>
</feature>
<keyword evidence="6" id="KW-0460">Magnesium</keyword>
<dbReference type="InterPro" id="IPR040393">
    <property type="entry name" value="TREX1/2"/>
</dbReference>
<proteinExistence type="inferred from homology"/>
<name>A0AA88L7U9_ARTSF</name>
<feature type="region of interest" description="Disordered" evidence="8">
    <location>
        <begin position="431"/>
        <end position="494"/>
    </location>
</feature>
<dbReference type="GO" id="GO:0003676">
    <property type="term" value="F:nucleic acid binding"/>
    <property type="evidence" value="ECO:0007669"/>
    <property type="project" value="InterPro"/>
</dbReference>
<feature type="region of interest" description="Disordered" evidence="8">
    <location>
        <begin position="216"/>
        <end position="263"/>
    </location>
</feature>
<gene>
    <name evidence="10" type="ORF">QYM36_004169</name>
</gene>
<keyword evidence="5" id="KW-0269">Exonuclease</keyword>
<evidence type="ECO:0000256" key="1">
    <source>
        <dbReference type="ARBA" id="ARBA00001946"/>
    </source>
</evidence>
<evidence type="ECO:0000313" key="10">
    <source>
        <dbReference type="EMBL" id="KAK2720177.1"/>
    </source>
</evidence>
<dbReference type="PANTHER" id="PTHR13058">
    <property type="entry name" value="THREE PRIME REPAIR EXONUCLEASE 1, 2"/>
    <property type="match status" value="1"/>
</dbReference>
<protein>
    <recommendedName>
        <fullName evidence="9">Exonuclease domain-containing protein</fullName>
    </recommendedName>
</protein>
<dbReference type="Gene3D" id="3.30.420.10">
    <property type="entry name" value="Ribonuclease H-like superfamily/Ribonuclease H"/>
    <property type="match status" value="2"/>
</dbReference>
<evidence type="ECO:0000256" key="8">
    <source>
        <dbReference type="SAM" id="MobiDB-lite"/>
    </source>
</evidence>
<feature type="region of interest" description="Disordered" evidence="8">
    <location>
        <begin position="661"/>
        <end position="696"/>
    </location>
</feature>
<keyword evidence="11" id="KW-1185">Reference proteome</keyword>
<dbReference type="InterPro" id="IPR013520">
    <property type="entry name" value="Ribonucl_H"/>
</dbReference>